<keyword evidence="2" id="KW-1185">Reference proteome</keyword>
<evidence type="ECO:0008006" key="3">
    <source>
        <dbReference type="Google" id="ProtNLM"/>
    </source>
</evidence>
<reference evidence="1" key="1">
    <citation type="submission" date="2022-10" db="EMBL/GenBank/DDBJ databases">
        <authorList>
            <person name="Botero Cardona J."/>
        </authorList>
    </citation>
    <scope>NUCLEOTIDE SEQUENCE</scope>
    <source>
        <strain evidence="1">R-83534</strain>
    </source>
</reference>
<sequence length="61" mass="7227">MLNADNRLFSKKSNQIYGLLIFMYNIHKIYKINNLLKINDRELLDKFIICGSDDSLSKYIL</sequence>
<proteinExistence type="predicted"/>
<name>A0ABM9HUW4_9PROT</name>
<dbReference type="Proteomes" id="UP001154272">
    <property type="component" value="Unassembled WGS sequence"/>
</dbReference>
<comment type="caution">
    <text evidence="1">The sequence shown here is derived from an EMBL/GenBank/DDBJ whole genome shotgun (WGS) entry which is preliminary data.</text>
</comment>
<accession>A0ABM9HUW4</accession>
<organism evidence="1 2">
    <name type="scientific">Commensalibacter papalotli</name>
    <name type="common">ex Botero et al. 2024</name>
    <dbReference type="NCBI Taxonomy" id="2972766"/>
    <lineage>
        <taxon>Bacteria</taxon>
        <taxon>Pseudomonadati</taxon>
        <taxon>Pseudomonadota</taxon>
        <taxon>Alphaproteobacteria</taxon>
        <taxon>Acetobacterales</taxon>
        <taxon>Acetobacteraceae</taxon>
    </lineage>
</organism>
<evidence type="ECO:0000313" key="2">
    <source>
        <dbReference type="Proteomes" id="UP001154272"/>
    </source>
</evidence>
<protein>
    <recommendedName>
        <fullName evidence="3">Transposase</fullName>
    </recommendedName>
</protein>
<gene>
    <name evidence="1" type="ORF">R83534S58_LOCUS2078</name>
</gene>
<dbReference type="EMBL" id="CAMXCH010000008">
    <property type="protein sequence ID" value="CAI3957232.1"/>
    <property type="molecule type" value="Genomic_DNA"/>
</dbReference>
<evidence type="ECO:0000313" key="1">
    <source>
        <dbReference type="EMBL" id="CAI3957232.1"/>
    </source>
</evidence>